<evidence type="ECO:0008006" key="3">
    <source>
        <dbReference type="Google" id="ProtNLM"/>
    </source>
</evidence>
<dbReference type="SUPFAM" id="SSF75011">
    <property type="entry name" value="3-carboxy-cis,cis-mucoante lactonizing enzyme"/>
    <property type="match status" value="1"/>
</dbReference>
<evidence type="ECO:0000313" key="1">
    <source>
        <dbReference type="EMBL" id="SDD01219.1"/>
    </source>
</evidence>
<dbReference type="Proteomes" id="UP000199060">
    <property type="component" value="Unassembled WGS sequence"/>
</dbReference>
<sequence length="291" mass="32994">MQRLLFFFAFVLLQVEAFSQGQAKIDSIFSAGEAIKTISNPELEEMSGMVFSRKHPNIWYTHTDSGGEPIVYFLDEKGNELGEITLLGVKNRDWEDIAIGPGPEGKTYIYVAEIGDNLAVHNEVRVYRFPEPANLKEKIEVKPEVARLVYPGGARDAESLFVDPVDGELFIVSKRDKENTLYGFSQKAFLSDEKTELTEYHKFFFSSSTAADISSDGSQILIKNYFAIYYWKREKGQSVVEALQATPKQLPYVPEPQGEAIAFDPSGKVFYTISEKRFNVFPVLYRYQAND</sequence>
<organism evidence="1 2">
    <name type="scientific">Algoriphagus faecimaris</name>
    <dbReference type="NCBI Taxonomy" id="686796"/>
    <lineage>
        <taxon>Bacteria</taxon>
        <taxon>Pseudomonadati</taxon>
        <taxon>Bacteroidota</taxon>
        <taxon>Cytophagia</taxon>
        <taxon>Cytophagales</taxon>
        <taxon>Cyclobacteriaceae</taxon>
        <taxon>Algoriphagus</taxon>
    </lineage>
</organism>
<dbReference type="EMBL" id="FNAC01000012">
    <property type="protein sequence ID" value="SDD01219.1"/>
    <property type="molecule type" value="Genomic_DNA"/>
</dbReference>
<reference evidence="2" key="1">
    <citation type="submission" date="2016-10" db="EMBL/GenBank/DDBJ databases">
        <authorList>
            <person name="Varghese N."/>
            <person name="Submissions S."/>
        </authorList>
    </citation>
    <scope>NUCLEOTIDE SEQUENCE [LARGE SCALE GENOMIC DNA]</scope>
    <source>
        <strain evidence="2">DSM 23095</strain>
    </source>
</reference>
<accession>A0A1G6R9D7</accession>
<protein>
    <recommendedName>
        <fullName evidence="3">WD40-like Beta Propeller Repeat</fullName>
    </recommendedName>
</protein>
<gene>
    <name evidence="1" type="ORF">SAMN04488104_10127</name>
</gene>
<dbReference type="AlphaFoldDB" id="A0A1G6R9D7"/>
<proteinExistence type="predicted"/>
<evidence type="ECO:0000313" key="2">
    <source>
        <dbReference type="Proteomes" id="UP000199060"/>
    </source>
</evidence>
<dbReference type="STRING" id="686796.SAMN04488104_10127"/>
<name>A0A1G6R9D7_9BACT</name>
<dbReference type="RefSeq" id="WP_087938906.1">
    <property type="nucleotide sequence ID" value="NZ_FNAC01000012.1"/>
</dbReference>
<keyword evidence="2" id="KW-1185">Reference proteome</keyword>
<dbReference type="OrthoDB" id="9798438at2"/>